<dbReference type="EMBL" id="BLLK01000047">
    <property type="protein sequence ID" value="GFH53947.1"/>
    <property type="molecule type" value="Genomic_DNA"/>
</dbReference>
<feature type="region of interest" description="Disordered" evidence="1">
    <location>
        <begin position="366"/>
        <end position="397"/>
    </location>
</feature>
<evidence type="ECO:0000313" key="2">
    <source>
        <dbReference type="EMBL" id="GFH53947.1"/>
    </source>
</evidence>
<comment type="caution">
    <text evidence="2">The sequence shown here is derived from an EMBL/GenBank/DDBJ whole genome shotgun (WGS) entry which is preliminary data.</text>
</comment>
<sequence length="518" mass="58200">MSFLVSDENSCELLVNQIKSMKQTTGLEDIARMLCKVIEMLESKSEKDMEQAPAGVVVFKKFVDEEVKAHYATFTETQRQKARRGSGKKIGAQPQGMQLVQEAPEYRFENMMEGGTEVAMGRLSTRPCPGCNHSFLVVHGKSLEEIKRENVAKRTAFEAEMEDYKKKTKSASKRQKGIIPKPKNPKYESVRYACLCCMQNCLSRQDGTGCLQCKQATEITRKCNNDPESINPNIDTKTCLCTCDICHCTCSLFFKGDEFTKISEQTQLAREQEKESAANKKKNVSSLSDLRDQCASTYAAHRHNLEVVFSNLWKEEAEQNAYSMTAVDVFHSSSLNNIRNRNEFQQGITLTDEYNGMNIAEHRANKKNNKRKKNNDIYNSNAHQPHRYGVQHLDSPTPTATLNYDMARTGGRHGRNGLQPLQVPTPMTGESRSVSIENDAGFALLKEMEDDHLFLANATISPNSMKKISQGVGRIRKGTLQETDEVVLKCANSYAKSGQSAKDLLEMVDGFYKSDPNL</sequence>
<feature type="region of interest" description="Disordered" evidence="1">
    <location>
        <begin position="412"/>
        <end position="431"/>
    </location>
</feature>
<name>A0AAD3CXM8_9STRA</name>
<organism evidence="2 3">
    <name type="scientific">Chaetoceros tenuissimus</name>
    <dbReference type="NCBI Taxonomy" id="426638"/>
    <lineage>
        <taxon>Eukaryota</taxon>
        <taxon>Sar</taxon>
        <taxon>Stramenopiles</taxon>
        <taxon>Ochrophyta</taxon>
        <taxon>Bacillariophyta</taxon>
        <taxon>Coscinodiscophyceae</taxon>
        <taxon>Chaetocerotophycidae</taxon>
        <taxon>Chaetocerotales</taxon>
        <taxon>Chaetocerotaceae</taxon>
        <taxon>Chaetoceros</taxon>
    </lineage>
</organism>
<evidence type="ECO:0000256" key="1">
    <source>
        <dbReference type="SAM" id="MobiDB-lite"/>
    </source>
</evidence>
<accession>A0AAD3CXM8</accession>
<keyword evidence="3" id="KW-1185">Reference proteome</keyword>
<proteinExistence type="predicted"/>
<evidence type="ECO:0000313" key="3">
    <source>
        <dbReference type="Proteomes" id="UP001054902"/>
    </source>
</evidence>
<dbReference type="Proteomes" id="UP001054902">
    <property type="component" value="Unassembled WGS sequence"/>
</dbReference>
<reference evidence="2 3" key="1">
    <citation type="journal article" date="2021" name="Sci. Rep.">
        <title>The genome of the diatom Chaetoceros tenuissimus carries an ancient integrated fragment of an extant virus.</title>
        <authorList>
            <person name="Hongo Y."/>
            <person name="Kimura K."/>
            <person name="Takaki Y."/>
            <person name="Yoshida Y."/>
            <person name="Baba S."/>
            <person name="Kobayashi G."/>
            <person name="Nagasaki K."/>
            <person name="Hano T."/>
            <person name="Tomaru Y."/>
        </authorList>
    </citation>
    <scope>NUCLEOTIDE SEQUENCE [LARGE SCALE GENOMIC DNA]</scope>
    <source>
        <strain evidence="2 3">NIES-3715</strain>
    </source>
</reference>
<dbReference type="AlphaFoldDB" id="A0AAD3CXM8"/>
<protein>
    <submittedName>
        <fullName evidence="2">Uncharacterized protein</fullName>
    </submittedName>
</protein>
<gene>
    <name evidence="2" type="ORF">CTEN210_10423</name>
</gene>